<dbReference type="PANTHER" id="PTHR33713:SF6">
    <property type="entry name" value="ANTITOXIN YEFM"/>
    <property type="match status" value="1"/>
</dbReference>
<dbReference type="RefSeq" id="WP_244458840.1">
    <property type="nucleotide sequence ID" value="NZ_AP025637.1"/>
</dbReference>
<dbReference type="InterPro" id="IPR036165">
    <property type="entry name" value="YefM-like_sf"/>
</dbReference>
<dbReference type="Proteomes" id="UP000831327">
    <property type="component" value="Chromosome"/>
</dbReference>
<comment type="similarity">
    <text evidence="1 2">Belongs to the phD/YefM antitoxin family.</text>
</comment>
<dbReference type="PANTHER" id="PTHR33713">
    <property type="entry name" value="ANTITOXIN YAFN-RELATED"/>
    <property type="match status" value="1"/>
</dbReference>
<comment type="function">
    <text evidence="2">Antitoxin component of a type II toxin-antitoxin (TA) system.</text>
</comment>
<dbReference type="InterPro" id="IPR006442">
    <property type="entry name" value="Antitoxin_Phd/YefM"/>
</dbReference>
<dbReference type="EMBL" id="AP025637">
    <property type="protein sequence ID" value="BDG71578.1"/>
    <property type="molecule type" value="Genomic_DNA"/>
</dbReference>
<dbReference type="NCBIfam" id="TIGR01552">
    <property type="entry name" value="phd_fam"/>
    <property type="match status" value="1"/>
</dbReference>
<name>A0ABM7Y1C1_9PROT</name>
<evidence type="ECO:0000313" key="5">
    <source>
        <dbReference type="Proteomes" id="UP000831327"/>
    </source>
</evidence>
<evidence type="ECO:0000256" key="3">
    <source>
        <dbReference type="SAM" id="MobiDB-lite"/>
    </source>
</evidence>
<feature type="region of interest" description="Disordered" evidence="3">
    <location>
        <begin position="72"/>
        <end position="91"/>
    </location>
</feature>
<protein>
    <recommendedName>
        <fullName evidence="2">Antitoxin</fullName>
    </recommendedName>
</protein>
<sequence length="91" mass="9906">MSTLSYTELRSNLARTMDEAIATRDAILVTRQGGKGNVVLMAEAEFRSWQETIHLLSAPANAARLLRSVASAEAGDAAERDLAPPPRTLRR</sequence>
<dbReference type="InterPro" id="IPR051405">
    <property type="entry name" value="phD/YefM_antitoxin"/>
</dbReference>
<dbReference type="Gene3D" id="6.10.250.330">
    <property type="match status" value="1"/>
</dbReference>
<keyword evidence="5" id="KW-1185">Reference proteome</keyword>
<reference evidence="4 5" key="1">
    <citation type="journal article" date="2016" name="Microbes Environ.">
        <title>Phylogenetically diverse aerobic anoxygenic phototrophic bacteria isolated from epilithic biofilms in Tama river, Japan.</title>
        <authorList>
            <person name="Hirose S."/>
            <person name="Matsuura K."/>
            <person name="Haruta S."/>
        </authorList>
    </citation>
    <scope>NUCLEOTIDE SEQUENCE [LARGE SCALE GENOMIC DNA]</scope>
    <source>
        <strain evidence="4 5">S08</strain>
    </source>
</reference>
<evidence type="ECO:0000313" key="4">
    <source>
        <dbReference type="EMBL" id="BDG71578.1"/>
    </source>
</evidence>
<proteinExistence type="inferred from homology"/>
<accession>A0ABM7Y1C1</accession>
<gene>
    <name evidence="4" type="ORF">Rmf_15070</name>
</gene>
<evidence type="ECO:0000256" key="1">
    <source>
        <dbReference type="ARBA" id="ARBA00009981"/>
    </source>
</evidence>
<organism evidence="4 5">
    <name type="scientific">Roseomonas fluvialis</name>
    <dbReference type="NCBI Taxonomy" id="1750527"/>
    <lineage>
        <taxon>Bacteria</taxon>
        <taxon>Pseudomonadati</taxon>
        <taxon>Pseudomonadota</taxon>
        <taxon>Alphaproteobacteria</taxon>
        <taxon>Acetobacterales</taxon>
        <taxon>Roseomonadaceae</taxon>
        <taxon>Roseomonas</taxon>
    </lineage>
</organism>
<evidence type="ECO:0000256" key="2">
    <source>
        <dbReference type="RuleBase" id="RU362080"/>
    </source>
</evidence>
<dbReference type="SUPFAM" id="SSF143120">
    <property type="entry name" value="YefM-like"/>
    <property type="match status" value="1"/>
</dbReference>
<dbReference type="Gene3D" id="3.40.1620.10">
    <property type="entry name" value="YefM-like domain"/>
    <property type="match status" value="1"/>
</dbReference>
<dbReference type="Pfam" id="PF02604">
    <property type="entry name" value="PhdYeFM_antitox"/>
    <property type="match status" value="1"/>
</dbReference>